<dbReference type="GO" id="GO:0005886">
    <property type="term" value="C:plasma membrane"/>
    <property type="evidence" value="ECO:0007669"/>
    <property type="project" value="TreeGrafter"/>
</dbReference>
<organism evidence="5 8">
    <name type="scientific">Iris pallida</name>
    <name type="common">Sweet iris</name>
    <dbReference type="NCBI Taxonomy" id="29817"/>
    <lineage>
        <taxon>Eukaryota</taxon>
        <taxon>Viridiplantae</taxon>
        <taxon>Streptophyta</taxon>
        <taxon>Embryophyta</taxon>
        <taxon>Tracheophyta</taxon>
        <taxon>Spermatophyta</taxon>
        <taxon>Magnoliopsida</taxon>
        <taxon>Liliopsida</taxon>
        <taxon>Asparagales</taxon>
        <taxon>Iridaceae</taxon>
        <taxon>Iridoideae</taxon>
        <taxon>Irideae</taxon>
        <taxon>Iris</taxon>
    </lineage>
</organism>
<dbReference type="GO" id="GO:0046872">
    <property type="term" value="F:metal ion binding"/>
    <property type="evidence" value="ECO:0007669"/>
    <property type="project" value="UniProtKB-KW"/>
</dbReference>
<keyword evidence="8" id="KW-1185">Reference proteome</keyword>
<evidence type="ECO:0000313" key="6">
    <source>
        <dbReference type="EMBL" id="KAJ6847212.1"/>
    </source>
</evidence>
<comment type="subcellular location">
    <subcellularLocation>
        <location evidence="1">Endomembrane system</location>
        <topology evidence="1">Multi-pass membrane protein</topology>
    </subcellularLocation>
</comment>
<feature type="domain" description="Cation-transporting P-type ATPase C-terminal" evidence="4">
    <location>
        <begin position="1"/>
        <end position="82"/>
    </location>
</feature>
<dbReference type="InterPro" id="IPR006068">
    <property type="entry name" value="ATPase_P-typ_cation-transptr_C"/>
</dbReference>
<evidence type="ECO:0000313" key="8">
    <source>
        <dbReference type="Proteomes" id="UP001140949"/>
    </source>
</evidence>
<protein>
    <submittedName>
        <fullName evidence="5">Calcium-transporting ATPase 8, plasma membrane-type-like</fullName>
    </submittedName>
</protein>
<evidence type="ECO:0000256" key="3">
    <source>
        <dbReference type="ARBA" id="ARBA00022842"/>
    </source>
</evidence>
<keyword evidence="2" id="KW-0479">Metal-binding</keyword>
<gene>
    <name evidence="5" type="ORF">M6B38_127865</name>
    <name evidence="7" type="ORF">M6B38_249265</name>
    <name evidence="6" type="ORF">M6B38_281230</name>
</gene>
<dbReference type="GO" id="GO:0005388">
    <property type="term" value="F:P-type calcium transporter activity"/>
    <property type="evidence" value="ECO:0007669"/>
    <property type="project" value="TreeGrafter"/>
</dbReference>
<evidence type="ECO:0000259" key="4">
    <source>
        <dbReference type="Pfam" id="PF00689"/>
    </source>
</evidence>
<keyword evidence="3" id="KW-0460">Magnesium</keyword>
<dbReference type="AlphaFoldDB" id="A0AAX6G691"/>
<proteinExistence type="predicted"/>
<dbReference type="EMBL" id="JANAVB010005596">
    <property type="protein sequence ID" value="KAJ6847212.1"/>
    <property type="molecule type" value="Genomic_DNA"/>
</dbReference>
<dbReference type="PANTHER" id="PTHR24093:SF369">
    <property type="entry name" value="CALCIUM-TRANSPORTING ATPASE"/>
    <property type="match status" value="1"/>
</dbReference>
<name>A0AAX6G691_IRIPA</name>
<comment type="caution">
    <text evidence="5">The sequence shown here is derived from an EMBL/GenBank/DDBJ whole genome shotgun (WGS) entry which is preliminary data.</text>
</comment>
<evidence type="ECO:0000313" key="7">
    <source>
        <dbReference type="EMBL" id="KAJ6853548.1"/>
    </source>
</evidence>
<accession>A0AAX6G691</accession>
<reference evidence="5" key="2">
    <citation type="submission" date="2023-04" db="EMBL/GenBank/DDBJ databases">
        <authorList>
            <person name="Bruccoleri R.E."/>
            <person name="Oakeley E.J."/>
            <person name="Faust A.-M."/>
            <person name="Dessus-Babus S."/>
            <person name="Altorfer M."/>
            <person name="Burckhardt D."/>
            <person name="Oertli M."/>
            <person name="Naumann U."/>
            <person name="Petersen F."/>
            <person name="Wong J."/>
        </authorList>
    </citation>
    <scope>NUCLEOTIDE SEQUENCE</scope>
    <source>
        <strain evidence="5">GSM-AAB239-AS_SAM_17_03QT</strain>
        <tissue evidence="5">Leaf</tissue>
    </source>
</reference>
<dbReference type="InterPro" id="IPR023298">
    <property type="entry name" value="ATPase_P-typ_TM_dom_sf"/>
</dbReference>
<dbReference type="SUPFAM" id="SSF81665">
    <property type="entry name" value="Calcium ATPase, transmembrane domain M"/>
    <property type="match status" value="1"/>
</dbReference>
<sequence>MWRNLLMQAAYQVTTLLVLNFGGRRILYLTNDTKLHADKEKNTFIFNTFVLCQVFNEFNARKPDELNVFRGVTRNRLFMGIMGRDELSEC</sequence>
<evidence type="ECO:0000256" key="2">
    <source>
        <dbReference type="ARBA" id="ARBA00022723"/>
    </source>
</evidence>
<dbReference type="Pfam" id="PF00689">
    <property type="entry name" value="Cation_ATPase_C"/>
    <property type="match status" value="1"/>
</dbReference>
<evidence type="ECO:0000313" key="5">
    <source>
        <dbReference type="EMBL" id="KAJ6823858.1"/>
    </source>
</evidence>
<dbReference type="EMBL" id="JANAVB010000532">
    <property type="protein sequence ID" value="KAJ6853548.1"/>
    <property type="molecule type" value="Genomic_DNA"/>
</dbReference>
<dbReference type="PANTHER" id="PTHR24093">
    <property type="entry name" value="CATION TRANSPORTING ATPASE"/>
    <property type="match status" value="1"/>
</dbReference>
<dbReference type="Proteomes" id="UP001140949">
    <property type="component" value="Unassembled WGS sequence"/>
</dbReference>
<reference evidence="5" key="1">
    <citation type="journal article" date="2023" name="GigaByte">
        <title>Genome assembly of the bearded iris, Iris pallida Lam.</title>
        <authorList>
            <person name="Bruccoleri R.E."/>
            <person name="Oakeley E.J."/>
            <person name="Faust A.M.E."/>
            <person name="Altorfer M."/>
            <person name="Dessus-Babus S."/>
            <person name="Burckhardt D."/>
            <person name="Oertli M."/>
            <person name="Naumann U."/>
            <person name="Petersen F."/>
            <person name="Wong J."/>
        </authorList>
    </citation>
    <scope>NUCLEOTIDE SEQUENCE</scope>
    <source>
        <strain evidence="5">GSM-AAB239-AS_SAM_17_03QT</strain>
    </source>
</reference>
<evidence type="ECO:0000256" key="1">
    <source>
        <dbReference type="ARBA" id="ARBA00004127"/>
    </source>
</evidence>
<dbReference type="Gene3D" id="1.20.1110.10">
    <property type="entry name" value="Calcium-transporting ATPase, transmembrane domain"/>
    <property type="match status" value="1"/>
</dbReference>
<dbReference type="EMBL" id="JANAVB010022596">
    <property type="protein sequence ID" value="KAJ6823858.1"/>
    <property type="molecule type" value="Genomic_DNA"/>
</dbReference>
<dbReference type="GO" id="GO:0012505">
    <property type="term" value="C:endomembrane system"/>
    <property type="evidence" value="ECO:0007669"/>
    <property type="project" value="UniProtKB-SubCell"/>
</dbReference>